<keyword evidence="2" id="KW-1185">Reference proteome</keyword>
<comment type="caution">
    <text evidence="1">The sequence shown here is derived from an EMBL/GenBank/DDBJ whole genome shotgun (WGS) entry which is preliminary data.</text>
</comment>
<accession>A0ACB8TV80</accession>
<feature type="non-terminal residue" evidence="1">
    <location>
        <position position="160"/>
    </location>
</feature>
<sequence length="160" mass="17834">PLSSPPSGSDLAWKTIHENPGLFRITTSINVDCFEHLLSAHPNRPLVRSVLDSFRNGFWLFAEEHESFPIIWDVANPPLDTRAKEFVSQYVLDEKAAGQYSPPFSPNLLPGMYAMPIHAVPKPNSDKLCLVNNHSASTFSLNNMISKDDVGMSQDNIQDL</sequence>
<dbReference type="EMBL" id="MU274929">
    <property type="protein sequence ID" value="KAI0085719.1"/>
    <property type="molecule type" value="Genomic_DNA"/>
</dbReference>
<proteinExistence type="predicted"/>
<organism evidence="1 2">
    <name type="scientific">Irpex rosettiformis</name>
    <dbReference type="NCBI Taxonomy" id="378272"/>
    <lineage>
        <taxon>Eukaryota</taxon>
        <taxon>Fungi</taxon>
        <taxon>Dikarya</taxon>
        <taxon>Basidiomycota</taxon>
        <taxon>Agaricomycotina</taxon>
        <taxon>Agaricomycetes</taxon>
        <taxon>Polyporales</taxon>
        <taxon>Irpicaceae</taxon>
        <taxon>Irpex</taxon>
    </lineage>
</organism>
<name>A0ACB8TV80_9APHY</name>
<evidence type="ECO:0000313" key="2">
    <source>
        <dbReference type="Proteomes" id="UP001055072"/>
    </source>
</evidence>
<protein>
    <submittedName>
        <fullName evidence="1">Uncharacterized protein</fullName>
    </submittedName>
</protein>
<gene>
    <name evidence="1" type="ORF">BDY19DRAFT_860317</name>
</gene>
<evidence type="ECO:0000313" key="1">
    <source>
        <dbReference type="EMBL" id="KAI0085719.1"/>
    </source>
</evidence>
<dbReference type="Proteomes" id="UP001055072">
    <property type="component" value="Unassembled WGS sequence"/>
</dbReference>
<feature type="non-terminal residue" evidence="1">
    <location>
        <position position="1"/>
    </location>
</feature>
<reference evidence="1" key="1">
    <citation type="journal article" date="2021" name="Environ. Microbiol.">
        <title>Gene family expansions and transcriptome signatures uncover fungal adaptations to wood decay.</title>
        <authorList>
            <person name="Hage H."/>
            <person name="Miyauchi S."/>
            <person name="Viragh M."/>
            <person name="Drula E."/>
            <person name="Min B."/>
            <person name="Chaduli D."/>
            <person name="Navarro D."/>
            <person name="Favel A."/>
            <person name="Norest M."/>
            <person name="Lesage-Meessen L."/>
            <person name="Balint B."/>
            <person name="Merenyi Z."/>
            <person name="de Eugenio L."/>
            <person name="Morin E."/>
            <person name="Martinez A.T."/>
            <person name="Baldrian P."/>
            <person name="Stursova M."/>
            <person name="Martinez M.J."/>
            <person name="Novotny C."/>
            <person name="Magnuson J.K."/>
            <person name="Spatafora J.W."/>
            <person name="Maurice S."/>
            <person name="Pangilinan J."/>
            <person name="Andreopoulos W."/>
            <person name="LaButti K."/>
            <person name="Hundley H."/>
            <person name="Na H."/>
            <person name="Kuo A."/>
            <person name="Barry K."/>
            <person name="Lipzen A."/>
            <person name="Henrissat B."/>
            <person name="Riley R."/>
            <person name="Ahrendt S."/>
            <person name="Nagy L.G."/>
            <person name="Grigoriev I.V."/>
            <person name="Martin F."/>
            <person name="Rosso M.N."/>
        </authorList>
    </citation>
    <scope>NUCLEOTIDE SEQUENCE</scope>
    <source>
        <strain evidence="1">CBS 384.51</strain>
    </source>
</reference>